<dbReference type="EMBL" id="ML991856">
    <property type="protein sequence ID" value="KAF2229682.1"/>
    <property type="molecule type" value="Genomic_DNA"/>
</dbReference>
<dbReference type="AlphaFoldDB" id="A0A6A6GV57"/>
<gene>
    <name evidence="9" type="ORF">EV356DRAFT_536995</name>
</gene>
<feature type="transmembrane region" description="Helical" evidence="7">
    <location>
        <begin position="211"/>
        <end position="231"/>
    </location>
</feature>
<dbReference type="PANTHER" id="PTHR33048:SF157">
    <property type="entry name" value="INTEGRAL MEMBRANE PROTEIN"/>
    <property type="match status" value="1"/>
</dbReference>
<feature type="compositionally biased region" description="Low complexity" evidence="6">
    <location>
        <begin position="308"/>
        <end position="321"/>
    </location>
</feature>
<dbReference type="GO" id="GO:0016020">
    <property type="term" value="C:membrane"/>
    <property type="evidence" value="ECO:0007669"/>
    <property type="project" value="UniProtKB-SubCell"/>
</dbReference>
<reference evidence="9" key="1">
    <citation type="journal article" date="2020" name="Stud. Mycol.">
        <title>101 Dothideomycetes genomes: a test case for predicting lifestyles and emergence of pathogens.</title>
        <authorList>
            <person name="Haridas S."/>
            <person name="Albert R."/>
            <person name="Binder M."/>
            <person name="Bloem J."/>
            <person name="Labutti K."/>
            <person name="Salamov A."/>
            <person name="Andreopoulos B."/>
            <person name="Baker S."/>
            <person name="Barry K."/>
            <person name="Bills G."/>
            <person name="Bluhm B."/>
            <person name="Cannon C."/>
            <person name="Castanera R."/>
            <person name="Culley D."/>
            <person name="Daum C."/>
            <person name="Ezra D."/>
            <person name="Gonzalez J."/>
            <person name="Henrissat B."/>
            <person name="Kuo A."/>
            <person name="Liang C."/>
            <person name="Lipzen A."/>
            <person name="Lutzoni F."/>
            <person name="Magnuson J."/>
            <person name="Mondo S."/>
            <person name="Nolan M."/>
            <person name="Ohm R."/>
            <person name="Pangilinan J."/>
            <person name="Park H.-J."/>
            <person name="Ramirez L."/>
            <person name="Alfaro M."/>
            <person name="Sun H."/>
            <person name="Tritt A."/>
            <person name="Yoshinaga Y."/>
            <person name="Zwiers L.-H."/>
            <person name="Turgeon B."/>
            <person name="Goodwin S."/>
            <person name="Spatafora J."/>
            <person name="Crous P."/>
            <person name="Grigoriev I."/>
        </authorList>
    </citation>
    <scope>NUCLEOTIDE SEQUENCE</scope>
    <source>
        <strain evidence="9">Tuck. ex Michener</strain>
    </source>
</reference>
<evidence type="ECO:0000256" key="2">
    <source>
        <dbReference type="ARBA" id="ARBA00022692"/>
    </source>
</evidence>
<feature type="transmembrane region" description="Helical" evidence="7">
    <location>
        <begin position="89"/>
        <end position="110"/>
    </location>
</feature>
<evidence type="ECO:0000256" key="1">
    <source>
        <dbReference type="ARBA" id="ARBA00004141"/>
    </source>
</evidence>
<sequence length="357" mass="39650">MTYVNKESVTAIGIIFPVLTTISLAVRTYGCRSFSGKLEIDDILVVPAALLTIAAGVAMVIGAQMQIIGDHSLPAITAKEQHQLGKFEYAFWIGHVLDIGFIKLTLLFLFRRVFKGHAYRTPFDYANWTLIILVLTWTVVFLCFEIFACGIHPSVSWASLTSLRTQCVDTFSMQTGCAAFSWVLDIAILVEPLFVISSLNMSLRRKLQVSVVFLLSTFAVVAGLLRMIVWIQIQVQGTKHQYDHVLGTILPLIDQEGIVSIVLFWTYIEIGVGFQVACLPPCARHLDEVSLTGVMSRLRSLPSVLSLSKRSGSSRSDTSKGNTEGSQRIWASTYQPKDSSDQPYDDEYELIQGSNRV</sequence>
<feature type="compositionally biased region" description="Polar residues" evidence="6">
    <location>
        <begin position="322"/>
        <end position="337"/>
    </location>
</feature>
<accession>A0A6A6GV57</accession>
<keyword evidence="3 7" id="KW-1133">Transmembrane helix</keyword>
<dbReference type="Proteomes" id="UP000800092">
    <property type="component" value="Unassembled WGS sequence"/>
</dbReference>
<keyword evidence="2 7" id="KW-0812">Transmembrane</keyword>
<dbReference type="Pfam" id="PF20684">
    <property type="entry name" value="Fung_rhodopsin"/>
    <property type="match status" value="1"/>
</dbReference>
<feature type="region of interest" description="Disordered" evidence="6">
    <location>
        <begin position="308"/>
        <end position="345"/>
    </location>
</feature>
<evidence type="ECO:0000256" key="4">
    <source>
        <dbReference type="ARBA" id="ARBA00023136"/>
    </source>
</evidence>
<feature type="transmembrane region" description="Helical" evidence="7">
    <location>
        <begin position="130"/>
        <end position="153"/>
    </location>
</feature>
<dbReference type="InterPro" id="IPR049326">
    <property type="entry name" value="Rhodopsin_dom_fungi"/>
</dbReference>
<keyword evidence="4 7" id="KW-0472">Membrane</keyword>
<evidence type="ECO:0000259" key="8">
    <source>
        <dbReference type="Pfam" id="PF20684"/>
    </source>
</evidence>
<comment type="similarity">
    <text evidence="5">Belongs to the SAT4 family.</text>
</comment>
<feature type="transmembrane region" description="Helical" evidence="7">
    <location>
        <begin position="12"/>
        <end position="31"/>
    </location>
</feature>
<keyword evidence="10" id="KW-1185">Reference proteome</keyword>
<evidence type="ECO:0000313" key="9">
    <source>
        <dbReference type="EMBL" id="KAF2229682.1"/>
    </source>
</evidence>
<name>A0A6A6GV57_VIRVR</name>
<evidence type="ECO:0000313" key="10">
    <source>
        <dbReference type="Proteomes" id="UP000800092"/>
    </source>
</evidence>
<feature type="domain" description="Rhodopsin" evidence="8">
    <location>
        <begin position="28"/>
        <end position="284"/>
    </location>
</feature>
<dbReference type="OrthoDB" id="5393606at2759"/>
<evidence type="ECO:0000256" key="7">
    <source>
        <dbReference type="SAM" id="Phobius"/>
    </source>
</evidence>
<proteinExistence type="inferred from homology"/>
<evidence type="ECO:0000256" key="3">
    <source>
        <dbReference type="ARBA" id="ARBA00022989"/>
    </source>
</evidence>
<dbReference type="InterPro" id="IPR052337">
    <property type="entry name" value="SAT4-like"/>
</dbReference>
<feature type="transmembrane region" description="Helical" evidence="7">
    <location>
        <begin position="179"/>
        <end position="199"/>
    </location>
</feature>
<organism evidence="9 10">
    <name type="scientific">Viridothelium virens</name>
    <name type="common">Speckled blister lichen</name>
    <name type="synonym">Trypethelium virens</name>
    <dbReference type="NCBI Taxonomy" id="1048519"/>
    <lineage>
        <taxon>Eukaryota</taxon>
        <taxon>Fungi</taxon>
        <taxon>Dikarya</taxon>
        <taxon>Ascomycota</taxon>
        <taxon>Pezizomycotina</taxon>
        <taxon>Dothideomycetes</taxon>
        <taxon>Dothideomycetes incertae sedis</taxon>
        <taxon>Trypetheliales</taxon>
        <taxon>Trypetheliaceae</taxon>
        <taxon>Viridothelium</taxon>
    </lineage>
</organism>
<evidence type="ECO:0000256" key="5">
    <source>
        <dbReference type="ARBA" id="ARBA00038359"/>
    </source>
</evidence>
<feature type="transmembrane region" description="Helical" evidence="7">
    <location>
        <begin position="43"/>
        <end position="69"/>
    </location>
</feature>
<dbReference type="PANTHER" id="PTHR33048">
    <property type="entry name" value="PTH11-LIKE INTEGRAL MEMBRANE PROTEIN (AFU_ORTHOLOGUE AFUA_5G11245)"/>
    <property type="match status" value="1"/>
</dbReference>
<comment type="subcellular location">
    <subcellularLocation>
        <location evidence="1">Membrane</location>
        <topology evidence="1">Multi-pass membrane protein</topology>
    </subcellularLocation>
</comment>
<protein>
    <recommendedName>
        <fullName evidence="8">Rhodopsin domain-containing protein</fullName>
    </recommendedName>
</protein>
<evidence type="ECO:0000256" key="6">
    <source>
        <dbReference type="SAM" id="MobiDB-lite"/>
    </source>
</evidence>